<name>A0AAQ4EPC1_AMBAM</name>
<keyword evidence="2" id="KW-0812">Transmembrane</keyword>
<feature type="transmembrane region" description="Helical" evidence="2">
    <location>
        <begin position="6"/>
        <end position="27"/>
    </location>
</feature>
<keyword evidence="2" id="KW-1133">Transmembrane helix</keyword>
<organism evidence="3 4">
    <name type="scientific">Amblyomma americanum</name>
    <name type="common">Lone star tick</name>
    <dbReference type="NCBI Taxonomy" id="6943"/>
    <lineage>
        <taxon>Eukaryota</taxon>
        <taxon>Metazoa</taxon>
        <taxon>Ecdysozoa</taxon>
        <taxon>Arthropoda</taxon>
        <taxon>Chelicerata</taxon>
        <taxon>Arachnida</taxon>
        <taxon>Acari</taxon>
        <taxon>Parasitiformes</taxon>
        <taxon>Ixodida</taxon>
        <taxon>Ixodoidea</taxon>
        <taxon>Ixodidae</taxon>
        <taxon>Amblyomminae</taxon>
        <taxon>Amblyomma</taxon>
    </lineage>
</organism>
<keyword evidence="4" id="KW-1185">Reference proteome</keyword>
<feature type="compositionally biased region" description="Polar residues" evidence="1">
    <location>
        <begin position="53"/>
        <end position="67"/>
    </location>
</feature>
<feature type="compositionally biased region" description="Polar residues" evidence="1">
    <location>
        <begin position="84"/>
        <end position="98"/>
    </location>
</feature>
<evidence type="ECO:0000256" key="1">
    <source>
        <dbReference type="SAM" id="MobiDB-lite"/>
    </source>
</evidence>
<dbReference type="AlphaFoldDB" id="A0AAQ4EPC1"/>
<proteinExistence type="predicted"/>
<feature type="region of interest" description="Disordered" evidence="1">
    <location>
        <begin position="39"/>
        <end position="98"/>
    </location>
</feature>
<accession>A0AAQ4EPC1</accession>
<dbReference type="Proteomes" id="UP001321473">
    <property type="component" value="Unassembled WGS sequence"/>
</dbReference>
<gene>
    <name evidence="3" type="ORF">V5799_030032</name>
</gene>
<evidence type="ECO:0000313" key="4">
    <source>
        <dbReference type="Proteomes" id="UP001321473"/>
    </source>
</evidence>
<protein>
    <submittedName>
        <fullName evidence="3">Uncharacterized protein</fullName>
    </submittedName>
</protein>
<reference evidence="3 4" key="1">
    <citation type="journal article" date="2023" name="Arcadia Sci">
        <title>De novo assembly of a long-read Amblyomma americanum tick genome.</title>
        <authorList>
            <person name="Chou S."/>
            <person name="Poskanzer K.E."/>
            <person name="Rollins M."/>
            <person name="Thuy-Boun P.S."/>
        </authorList>
    </citation>
    <scope>NUCLEOTIDE SEQUENCE [LARGE SCALE GENOMIC DNA]</scope>
    <source>
        <strain evidence="3">F_SG_1</strain>
        <tissue evidence="3">Salivary glands</tissue>
    </source>
</reference>
<keyword evidence="2" id="KW-0472">Membrane</keyword>
<evidence type="ECO:0000313" key="3">
    <source>
        <dbReference type="EMBL" id="KAK8776622.1"/>
    </source>
</evidence>
<comment type="caution">
    <text evidence="3">The sequence shown here is derived from an EMBL/GenBank/DDBJ whole genome shotgun (WGS) entry which is preliminary data.</text>
</comment>
<evidence type="ECO:0000256" key="2">
    <source>
        <dbReference type="SAM" id="Phobius"/>
    </source>
</evidence>
<dbReference type="EMBL" id="JARKHS020012750">
    <property type="protein sequence ID" value="KAK8776622.1"/>
    <property type="molecule type" value="Genomic_DNA"/>
</dbReference>
<sequence>MVTFVIATAGVLAMLVLGLVAMAYWFAMAQSELHDVDDYDPAGAKNLDRGRSLTANRSVSGSTTDRLYTTLPAHDRRREEEYSAPSTDTASSAESNSI</sequence>